<evidence type="ECO:0000256" key="6">
    <source>
        <dbReference type="SAM" id="Phobius"/>
    </source>
</evidence>
<dbReference type="Gene3D" id="3.40.630.190">
    <property type="entry name" value="LCP protein"/>
    <property type="match status" value="1"/>
</dbReference>
<gene>
    <name evidence="9" type="ORF">KHB02_11925</name>
</gene>
<evidence type="ECO:0000313" key="9">
    <source>
        <dbReference type="EMBL" id="MBS4182094.1"/>
    </source>
</evidence>
<dbReference type="AlphaFoldDB" id="A0A942Y9C8"/>
<dbReference type="Gene3D" id="3.30.70.2390">
    <property type="match status" value="1"/>
</dbReference>
<keyword evidence="6" id="KW-0472">Membrane</keyword>
<dbReference type="Pfam" id="PF13399">
    <property type="entry name" value="LytR_C"/>
    <property type="match status" value="1"/>
</dbReference>
<feature type="domain" description="LytR/CpsA/Psr regulator C-terminal" evidence="8">
    <location>
        <begin position="365"/>
        <end position="445"/>
    </location>
</feature>
<feature type="region of interest" description="Disordered" evidence="5">
    <location>
        <begin position="455"/>
        <end position="506"/>
    </location>
</feature>
<dbReference type="GO" id="GO:0071555">
    <property type="term" value="P:cell wall organization"/>
    <property type="evidence" value="ECO:0007669"/>
    <property type="project" value="UniProtKB-KW"/>
</dbReference>
<dbReference type="InterPro" id="IPR027381">
    <property type="entry name" value="LytR/CpsA/Psr_C"/>
</dbReference>
<feature type="domain" description="Cell envelope-related transcriptional attenuator" evidence="7">
    <location>
        <begin position="114"/>
        <end position="266"/>
    </location>
</feature>
<feature type="compositionally biased region" description="Low complexity" evidence="5">
    <location>
        <begin position="457"/>
        <end position="470"/>
    </location>
</feature>
<name>A0A942Y9C8_9BACI</name>
<dbReference type="InterPro" id="IPR050922">
    <property type="entry name" value="LytR/CpsA/Psr_CW_biosynth"/>
</dbReference>
<dbReference type="EMBL" id="JAGYPE010000002">
    <property type="protein sequence ID" value="MBS4182094.1"/>
    <property type="molecule type" value="Genomic_DNA"/>
</dbReference>
<keyword evidence="4 6" id="KW-1133">Transmembrane helix</keyword>
<evidence type="ECO:0000259" key="7">
    <source>
        <dbReference type="Pfam" id="PF03816"/>
    </source>
</evidence>
<evidence type="ECO:0000256" key="2">
    <source>
        <dbReference type="ARBA" id="ARBA00022692"/>
    </source>
</evidence>
<reference evidence="9" key="1">
    <citation type="submission" date="2021-05" db="EMBL/GenBank/DDBJ databases">
        <title>Novel Bacillus species.</title>
        <authorList>
            <person name="Liu G."/>
        </authorList>
    </citation>
    <scope>NUCLEOTIDE SEQUENCE</scope>
    <source>
        <strain evidence="9">FJAT-50051</strain>
    </source>
</reference>
<keyword evidence="2 6" id="KW-0812">Transmembrane</keyword>
<comment type="caution">
    <text evidence="9">The sequence shown here is derived from an EMBL/GenBank/DDBJ whole genome shotgun (WGS) entry which is preliminary data.</text>
</comment>
<accession>A0A942Y9C8</accession>
<evidence type="ECO:0000256" key="5">
    <source>
        <dbReference type="SAM" id="MobiDB-lite"/>
    </source>
</evidence>
<keyword evidence="3" id="KW-0735">Signal-anchor</keyword>
<evidence type="ECO:0000259" key="8">
    <source>
        <dbReference type="Pfam" id="PF13399"/>
    </source>
</evidence>
<comment type="similarity">
    <text evidence="1">Belongs to the LytR/CpsA/Psr (LCP) family.</text>
</comment>
<sequence length="506" mass="52158">MSNEPDETTQRARRGAVTPRHGRQKRRAGVVFPAVAGVLTMALLLSGGYAAYAYNRLTSGVTKIDAIAGDKSDKDDVDGQAQNILLVGDDHRPDNATPEEMAELSTTSDGGATNTDTMIVLHVNEDGSQATMISFPRDSYVDIPGVGKGKLNSAFYYGTLNGGGDTGGAKLLIQTIENLSGLSIDHYVRVSLLGFYQVVKELGPVEVCLNNAVNDKYSGVDLPAGKSTLDAKQALSFVRQRHGLPNGDLDRNVRQQYFLSQEARKVLSAGTLLNPVKMGNILGAVGDSIQTDTDLISLASQFRNLRPANIQSATIPTLGTPTIYVGGSALSVVEVDTVGLPAFVQSLVGEPEEYTAAKAAAPAATTVTVLNGSGVTGAAGVAGQNLTARGFQVGTPGSSETTKTTQVQYPAGQESQAKAVAALVPGAVAVRTAAVTGVTLVLGTDGKTVPAVAQPGAEASQPAADASQPAGTASSEAAEPSKQASKEPSAKSTDVKNYGKEGVCIN</sequence>
<dbReference type="Pfam" id="PF03816">
    <property type="entry name" value="LytR_cpsA_psr"/>
    <property type="match status" value="1"/>
</dbReference>
<feature type="transmembrane region" description="Helical" evidence="6">
    <location>
        <begin position="30"/>
        <end position="54"/>
    </location>
</feature>
<organism evidence="9">
    <name type="scientific">Neobacillus citreus</name>
    <dbReference type="NCBI Taxonomy" id="2833578"/>
    <lineage>
        <taxon>Bacteria</taxon>
        <taxon>Bacillati</taxon>
        <taxon>Bacillota</taxon>
        <taxon>Bacilli</taxon>
        <taxon>Bacillales</taxon>
        <taxon>Bacillaceae</taxon>
        <taxon>Neobacillus</taxon>
    </lineage>
</organism>
<proteinExistence type="inferred from homology"/>
<feature type="compositionally biased region" description="Basic and acidic residues" evidence="5">
    <location>
        <begin position="484"/>
        <end position="499"/>
    </location>
</feature>
<evidence type="ECO:0000256" key="4">
    <source>
        <dbReference type="ARBA" id="ARBA00022989"/>
    </source>
</evidence>
<dbReference type="NCBIfam" id="TIGR00350">
    <property type="entry name" value="lytR_cpsA_psr"/>
    <property type="match status" value="1"/>
</dbReference>
<feature type="region of interest" description="Disordered" evidence="5">
    <location>
        <begin position="1"/>
        <end position="25"/>
    </location>
</feature>
<dbReference type="InterPro" id="IPR004474">
    <property type="entry name" value="LytR_CpsA_psr"/>
</dbReference>
<evidence type="ECO:0000256" key="1">
    <source>
        <dbReference type="ARBA" id="ARBA00006068"/>
    </source>
</evidence>
<evidence type="ECO:0000256" key="3">
    <source>
        <dbReference type="ARBA" id="ARBA00022968"/>
    </source>
</evidence>
<protein>
    <submittedName>
        <fullName evidence="9">LCP family protein</fullName>
    </submittedName>
</protein>
<dbReference type="PANTHER" id="PTHR33392:SF6">
    <property type="entry name" value="POLYISOPRENYL-TEICHOIC ACID--PEPTIDOGLYCAN TEICHOIC ACID TRANSFERASE TAGU"/>
    <property type="match status" value="1"/>
</dbReference>
<dbReference type="PANTHER" id="PTHR33392">
    <property type="entry name" value="POLYISOPRENYL-TEICHOIC ACID--PEPTIDOGLYCAN TEICHOIC ACID TRANSFERASE TAGU"/>
    <property type="match status" value="1"/>
</dbReference>